<keyword evidence="3" id="KW-1185">Reference proteome</keyword>
<sequence>MSRFRLMFGAVLLGASGLTATLVAAPAAAANVDNSDPSRFISTLSGSAFSVLHTGSQSAAKAQFRSLLGQYFAVDQIGDKLIARWKPQITPAQYSAYKAALPGFIINTYADRLFDYANAQVKVVRSVPRGDGAAVVSQVIQPGQAPINAIWTVQRIGGGYKVSNLTVSGINLVLTQTADFDAYVQKNGFDKLVTFMKSRG</sequence>
<proteinExistence type="predicted"/>
<dbReference type="Proteomes" id="UP000570166">
    <property type="component" value="Unassembled WGS sequence"/>
</dbReference>
<evidence type="ECO:0000313" key="2">
    <source>
        <dbReference type="EMBL" id="MBA2936217.1"/>
    </source>
</evidence>
<evidence type="ECO:0000256" key="1">
    <source>
        <dbReference type="SAM" id="SignalP"/>
    </source>
</evidence>
<protein>
    <submittedName>
        <fullName evidence="2">ABC transporter substrate-binding protein</fullName>
    </submittedName>
</protein>
<dbReference type="PANTHER" id="PTHR36573:SF1">
    <property type="entry name" value="INTERMEMBRANE PHOSPHOLIPID TRANSPORT SYSTEM BINDING PROTEIN MLAC"/>
    <property type="match status" value="1"/>
</dbReference>
<name>A0A838LB07_9SPHN</name>
<dbReference type="RefSeq" id="WP_160364093.1">
    <property type="nucleotide sequence ID" value="NZ_JACEIB010000027.1"/>
</dbReference>
<dbReference type="Pfam" id="PF05494">
    <property type="entry name" value="MlaC"/>
    <property type="match status" value="1"/>
</dbReference>
<keyword evidence="1" id="KW-0732">Signal</keyword>
<reference evidence="2 3" key="1">
    <citation type="submission" date="2020-07" db="EMBL/GenBank/DDBJ databases">
        <authorList>
            <person name="Sun Q."/>
        </authorList>
    </citation>
    <scope>NUCLEOTIDE SEQUENCE [LARGE SCALE GENOMIC DNA]</scope>
    <source>
        <strain evidence="2 3">CGMCC 1.13654</strain>
    </source>
</reference>
<evidence type="ECO:0000313" key="3">
    <source>
        <dbReference type="Proteomes" id="UP000570166"/>
    </source>
</evidence>
<dbReference type="EMBL" id="JACEIB010000027">
    <property type="protein sequence ID" value="MBA2936217.1"/>
    <property type="molecule type" value="Genomic_DNA"/>
</dbReference>
<feature type="chain" id="PRO_5032373078" evidence="1">
    <location>
        <begin position="30"/>
        <end position="200"/>
    </location>
</feature>
<dbReference type="InterPro" id="IPR008869">
    <property type="entry name" value="MlaC/ttg2D"/>
</dbReference>
<accession>A0A838LB07</accession>
<gene>
    <name evidence="2" type="ORF">HZF05_19220</name>
</gene>
<dbReference type="AlphaFoldDB" id="A0A838LB07"/>
<dbReference type="PANTHER" id="PTHR36573">
    <property type="entry name" value="INTERMEMBRANE PHOSPHOLIPID TRANSPORT SYSTEM BINDING PROTEIN MLAC"/>
    <property type="match status" value="1"/>
</dbReference>
<feature type="signal peptide" evidence="1">
    <location>
        <begin position="1"/>
        <end position="29"/>
    </location>
</feature>
<dbReference type="Gene3D" id="3.10.450.710">
    <property type="entry name" value="Tgt2/MlaC"/>
    <property type="match status" value="1"/>
</dbReference>
<comment type="caution">
    <text evidence="2">The sequence shown here is derived from an EMBL/GenBank/DDBJ whole genome shotgun (WGS) entry which is preliminary data.</text>
</comment>
<organism evidence="2 3">
    <name type="scientific">Sphingomonas chungangi</name>
    <dbReference type="NCBI Taxonomy" id="2683589"/>
    <lineage>
        <taxon>Bacteria</taxon>
        <taxon>Pseudomonadati</taxon>
        <taxon>Pseudomonadota</taxon>
        <taxon>Alphaproteobacteria</taxon>
        <taxon>Sphingomonadales</taxon>
        <taxon>Sphingomonadaceae</taxon>
        <taxon>Sphingomonas</taxon>
    </lineage>
</organism>
<dbReference type="InterPro" id="IPR042245">
    <property type="entry name" value="Tgt2/MlaC_sf"/>
</dbReference>